<dbReference type="InterPro" id="IPR013783">
    <property type="entry name" value="Ig-like_fold"/>
</dbReference>
<dbReference type="AlphaFoldDB" id="A0A8K0P9A3"/>
<dbReference type="SMART" id="SM00060">
    <property type="entry name" value="FN3"/>
    <property type="match status" value="3"/>
</dbReference>
<dbReference type="Proteomes" id="UP000792457">
    <property type="component" value="Unassembled WGS sequence"/>
</dbReference>
<dbReference type="Pfam" id="PF00041">
    <property type="entry name" value="fn3"/>
    <property type="match status" value="3"/>
</dbReference>
<feature type="domain" description="Fibronectin type-III" evidence="2">
    <location>
        <begin position="1"/>
        <end position="87"/>
    </location>
</feature>
<accession>A0A8K0P9A3</accession>
<dbReference type="OrthoDB" id="3666223at2759"/>
<evidence type="ECO:0000313" key="4">
    <source>
        <dbReference type="Proteomes" id="UP000792457"/>
    </source>
</evidence>
<dbReference type="Gene3D" id="2.60.40.10">
    <property type="entry name" value="Immunoglobulins"/>
    <property type="match status" value="3"/>
</dbReference>
<dbReference type="PANTHER" id="PTHR13817:SF166">
    <property type="entry name" value="NEURONAL IGCAM-RELATED"/>
    <property type="match status" value="1"/>
</dbReference>
<dbReference type="InterPro" id="IPR036116">
    <property type="entry name" value="FN3_sf"/>
</dbReference>
<dbReference type="CDD" id="cd00063">
    <property type="entry name" value="FN3"/>
    <property type="match status" value="3"/>
</dbReference>
<dbReference type="EMBL" id="KZ309242">
    <property type="protein sequence ID" value="KAG8237907.1"/>
    <property type="molecule type" value="Genomic_DNA"/>
</dbReference>
<evidence type="ECO:0000259" key="2">
    <source>
        <dbReference type="PROSITE" id="PS50853"/>
    </source>
</evidence>
<comment type="caution">
    <text evidence="3">The sequence shown here is derived from an EMBL/GenBank/DDBJ whole genome shotgun (WGS) entry which is preliminary data.</text>
</comment>
<dbReference type="PROSITE" id="PS50853">
    <property type="entry name" value="FN3"/>
    <property type="match status" value="3"/>
</dbReference>
<reference evidence="3" key="1">
    <citation type="submission" date="2013-04" db="EMBL/GenBank/DDBJ databases">
        <authorList>
            <person name="Qu J."/>
            <person name="Murali S.C."/>
            <person name="Bandaranaike D."/>
            <person name="Bellair M."/>
            <person name="Blankenburg K."/>
            <person name="Chao H."/>
            <person name="Dinh H."/>
            <person name="Doddapaneni H."/>
            <person name="Downs B."/>
            <person name="Dugan-Rocha S."/>
            <person name="Elkadiri S."/>
            <person name="Gnanaolivu R.D."/>
            <person name="Hernandez B."/>
            <person name="Javaid M."/>
            <person name="Jayaseelan J.C."/>
            <person name="Lee S."/>
            <person name="Li M."/>
            <person name="Ming W."/>
            <person name="Munidasa M."/>
            <person name="Muniz J."/>
            <person name="Nguyen L."/>
            <person name="Ongeri F."/>
            <person name="Osuji N."/>
            <person name="Pu L.-L."/>
            <person name="Puazo M."/>
            <person name="Qu C."/>
            <person name="Quiroz J."/>
            <person name="Raj R."/>
            <person name="Weissenberger G."/>
            <person name="Xin Y."/>
            <person name="Zou X."/>
            <person name="Han Y."/>
            <person name="Richards S."/>
            <person name="Worley K."/>
            <person name="Muzny D."/>
            <person name="Gibbs R."/>
        </authorList>
    </citation>
    <scope>NUCLEOTIDE SEQUENCE</scope>
    <source>
        <strain evidence="3">Sampled in the wild</strain>
    </source>
</reference>
<dbReference type="FunFam" id="2.60.40.10:FF:000028">
    <property type="entry name" value="Neuronal cell adhesion molecule"/>
    <property type="match status" value="1"/>
</dbReference>
<evidence type="ECO:0000256" key="1">
    <source>
        <dbReference type="ARBA" id="ARBA00022737"/>
    </source>
</evidence>
<dbReference type="PANTHER" id="PTHR13817">
    <property type="entry name" value="TITIN"/>
    <property type="match status" value="1"/>
</dbReference>
<feature type="domain" description="Fibronectin type-III" evidence="2">
    <location>
        <begin position="92"/>
        <end position="190"/>
    </location>
</feature>
<evidence type="ECO:0000313" key="3">
    <source>
        <dbReference type="EMBL" id="KAG8237907.1"/>
    </source>
</evidence>
<dbReference type="InterPro" id="IPR003961">
    <property type="entry name" value="FN3_dom"/>
</dbReference>
<dbReference type="FunFam" id="2.60.40.10:FF:001529">
    <property type="entry name" value="Cell adhesion molecule"/>
    <property type="match status" value="1"/>
</dbReference>
<name>A0A8K0P9A3_LADFU</name>
<protein>
    <recommendedName>
        <fullName evidence="2">Fibronectin type-III domain-containing protein</fullName>
    </recommendedName>
</protein>
<proteinExistence type="predicted"/>
<reference evidence="3" key="2">
    <citation type="submission" date="2017-10" db="EMBL/GenBank/DDBJ databases">
        <title>Ladona fulva Genome sequencing and assembly.</title>
        <authorList>
            <person name="Murali S."/>
            <person name="Richards S."/>
            <person name="Bandaranaike D."/>
            <person name="Bellair M."/>
            <person name="Blankenburg K."/>
            <person name="Chao H."/>
            <person name="Dinh H."/>
            <person name="Doddapaneni H."/>
            <person name="Dugan-Rocha S."/>
            <person name="Elkadiri S."/>
            <person name="Gnanaolivu R."/>
            <person name="Hernandez B."/>
            <person name="Skinner E."/>
            <person name="Javaid M."/>
            <person name="Lee S."/>
            <person name="Li M."/>
            <person name="Ming W."/>
            <person name="Munidasa M."/>
            <person name="Muniz J."/>
            <person name="Nguyen L."/>
            <person name="Hughes D."/>
            <person name="Osuji N."/>
            <person name="Pu L.-L."/>
            <person name="Puazo M."/>
            <person name="Qu C."/>
            <person name="Quiroz J."/>
            <person name="Raj R."/>
            <person name="Weissenberger G."/>
            <person name="Xin Y."/>
            <person name="Zou X."/>
            <person name="Han Y."/>
            <person name="Worley K."/>
            <person name="Muzny D."/>
            <person name="Gibbs R."/>
        </authorList>
    </citation>
    <scope>NUCLEOTIDE SEQUENCE</scope>
    <source>
        <strain evidence="3">Sampled in the wild</strain>
    </source>
</reference>
<sequence>MYNVVLQPLSAGDQNGPGIHYKIYWRRKGGETEFQTQVLKELGNVGMAVVKVQHKYYYTEYEVKVQAMNNVGSGPESEISTIFSAEDMPQVAPSTVSAVSYNSTALNVSWIPIDQTREKIRGKLIGHRLKYWKEDGREEDAVYYLSRSTKPWSLIVGLQPNTNYYVKVMAYNAAGEGPESERFLERTYMNAPQKPPSSVHIYVIDPSTVRVVWRYVAPSQNEEPLIGYKVRVWEKDQDMSTANDTIVKIGRNLEAYITGLSPGKVYNMRVLAYSNGGDGRMSSPALTFQMGDPAALKSGSSSIFSHFTIISQILFSILIWKSLQL</sequence>
<organism evidence="3 4">
    <name type="scientific">Ladona fulva</name>
    <name type="common">Scarce chaser dragonfly</name>
    <name type="synonym">Libellula fulva</name>
    <dbReference type="NCBI Taxonomy" id="123851"/>
    <lineage>
        <taxon>Eukaryota</taxon>
        <taxon>Metazoa</taxon>
        <taxon>Ecdysozoa</taxon>
        <taxon>Arthropoda</taxon>
        <taxon>Hexapoda</taxon>
        <taxon>Insecta</taxon>
        <taxon>Pterygota</taxon>
        <taxon>Palaeoptera</taxon>
        <taxon>Odonata</taxon>
        <taxon>Epiprocta</taxon>
        <taxon>Anisoptera</taxon>
        <taxon>Libelluloidea</taxon>
        <taxon>Libellulidae</taxon>
        <taxon>Ladona</taxon>
    </lineage>
</organism>
<keyword evidence="1" id="KW-0677">Repeat</keyword>
<feature type="domain" description="Fibronectin type-III" evidence="2">
    <location>
        <begin position="195"/>
        <end position="293"/>
    </location>
</feature>
<keyword evidence="4" id="KW-1185">Reference proteome</keyword>
<gene>
    <name evidence="3" type="ORF">J437_LFUL017779</name>
</gene>
<dbReference type="InterPro" id="IPR050964">
    <property type="entry name" value="Striated_Muscle_Regulatory"/>
</dbReference>
<dbReference type="SUPFAM" id="SSF49265">
    <property type="entry name" value="Fibronectin type III"/>
    <property type="match status" value="2"/>
</dbReference>